<evidence type="ECO:0000256" key="2">
    <source>
        <dbReference type="ARBA" id="ARBA00010578"/>
    </source>
</evidence>
<evidence type="ECO:0000256" key="7">
    <source>
        <dbReference type="RuleBase" id="RU365069"/>
    </source>
</evidence>
<feature type="compositionally biased region" description="Polar residues" evidence="9">
    <location>
        <begin position="1"/>
        <end position="29"/>
    </location>
</feature>
<evidence type="ECO:0000256" key="8">
    <source>
        <dbReference type="SAM" id="Coils"/>
    </source>
</evidence>
<dbReference type="InterPro" id="IPR029175">
    <property type="entry name" value="EXOC2/Sec5"/>
</dbReference>
<feature type="domain" description="IPT/TIG" evidence="10">
    <location>
        <begin position="9"/>
        <end position="93"/>
    </location>
</feature>
<dbReference type="Gene3D" id="2.60.40.10">
    <property type="entry name" value="Immunoglobulins"/>
    <property type="match status" value="1"/>
</dbReference>
<comment type="caution">
    <text evidence="12">The sequence shown here is derived from an EMBL/GenBank/DDBJ whole genome shotgun (WGS) entry which is preliminary data.</text>
</comment>
<dbReference type="InterPro" id="IPR002909">
    <property type="entry name" value="IPT_dom"/>
</dbReference>
<dbReference type="Proteomes" id="UP000580250">
    <property type="component" value="Unassembled WGS sequence"/>
</dbReference>
<feature type="coiled-coil region" evidence="8">
    <location>
        <begin position="167"/>
        <end position="226"/>
    </location>
</feature>
<dbReference type="GO" id="GO:0015031">
    <property type="term" value="P:protein transport"/>
    <property type="evidence" value="ECO:0007669"/>
    <property type="project" value="UniProtKB-KW"/>
</dbReference>
<name>A0A6V7TMG5_MELEN</name>
<evidence type="ECO:0000256" key="4">
    <source>
        <dbReference type="ARBA" id="ARBA00022448"/>
    </source>
</evidence>
<evidence type="ECO:0000313" key="13">
    <source>
        <dbReference type="Proteomes" id="UP000580250"/>
    </source>
</evidence>
<dbReference type="SUPFAM" id="SSF81296">
    <property type="entry name" value="E set domains"/>
    <property type="match status" value="1"/>
</dbReference>
<dbReference type="AlphaFoldDB" id="A0A6V7TMG5"/>
<dbReference type="GO" id="GO:0006893">
    <property type="term" value="P:Golgi to plasma membrane transport"/>
    <property type="evidence" value="ECO:0007669"/>
    <property type="project" value="UniProtKB-UniRule"/>
</dbReference>
<organism evidence="12 13">
    <name type="scientific">Meloidogyne enterolobii</name>
    <name type="common">Root-knot nematode worm</name>
    <name type="synonym">Meloidogyne mayaguensis</name>
    <dbReference type="NCBI Taxonomy" id="390850"/>
    <lineage>
        <taxon>Eukaryota</taxon>
        <taxon>Metazoa</taxon>
        <taxon>Ecdysozoa</taxon>
        <taxon>Nematoda</taxon>
        <taxon>Chromadorea</taxon>
        <taxon>Rhabditida</taxon>
        <taxon>Tylenchina</taxon>
        <taxon>Tylenchomorpha</taxon>
        <taxon>Tylenchoidea</taxon>
        <taxon>Meloidogynidae</taxon>
        <taxon>Meloidogyninae</taxon>
        <taxon>Meloidogyne</taxon>
    </lineage>
</organism>
<protein>
    <recommendedName>
        <fullName evidence="3 7">Exocyst complex component 2</fullName>
    </recommendedName>
</protein>
<evidence type="ECO:0000256" key="3">
    <source>
        <dbReference type="ARBA" id="ARBA00017526"/>
    </source>
</evidence>
<dbReference type="OrthoDB" id="26242at2759"/>
<dbReference type="EMBL" id="CAJEWN010000006">
    <property type="protein sequence ID" value="CAD2127863.1"/>
    <property type="molecule type" value="Genomic_DNA"/>
</dbReference>
<dbReference type="GO" id="GO:0000145">
    <property type="term" value="C:exocyst"/>
    <property type="evidence" value="ECO:0007669"/>
    <property type="project" value="UniProtKB-UniRule"/>
</dbReference>
<dbReference type="InterPro" id="IPR014756">
    <property type="entry name" value="Ig_E-set"/>
</dbReference>
<sequence length="336" mass="37626">MKSSHSNSPLVTGISPHQGSPGTQITIRGQNLGEDPNDIVALIICGTDCLATAKWKSSSKIVARLGGQAKRGVGDILIVTRSGGRGHSEVQFRVFIEQIGPLQESIVWVDESKTVPGRNLLRNVGETNDNEDALELGVDPLILLEVEKWTIFNPRWYLLENYKNASLSDLKRGLKNLEERIQREDQSSKQLHKASLFPLVSCVDALAKLQSKIQQQKRAQKEAGGQWPTTIKLSEKLDLARETADQLFKDVLARKDAADSTRNALSVLTRFRFIFFLAEQIEDNLAKGEYATILNDYARAKALFKDTEVSLFKEVMAVLDEKLTDFEELSENFWLI</sequence>
<gene>
    <name evidence="12" type="ORF">MENT_LOCUS2049</name>
</gene>
<dbReference type="InterPro" id="IPR039481">
    <property type="entry name" value="EXOC2/Sec5_N_dom"/>
</dbReference>
<dbReference type="Pfam" id="PF01833">
    <property type="entry name" value="TIG"/>
    <property type="match status" value="1"/>
</dbReference>
<keyword evidence="4 7" id="KW-0813">Transport</keyword>
<dbReference type="PANTHER" id="PTHR13043:SF1">
    <property type="entry name" value="EXOCYST COMPLEX COMPONENT 2"/>
    <property type="match status" value="1"/>
</dbReference>
<dbReference type="PANTHER" id="PTHR13043">
    <property type="entry name" value="EXOCYST COMPLEX COMPONENT SEC5"/>
    <property type="match status" value="1"/>
</dbReference>
<evidence type="ECO:0000256" key="5">
    <source>
        <dbReference type="ARBA" id="ARBA00022483"/>
    </source>
</evidence>
<comment type="subunit">
    <text evidence="7">Component of the exocyst complex.</text>
</comment>
<reference evidence="12 13" key="1">
    <citation type="submission" date="2020-08" db="EMBL/GenBank/DDBJ databases">
        <authorList>
            <person name="Koutsovoulos G."/>
            <person name="Danchin GJ E."/>
        </authorList>
    </citation>
    <scope>NUCLEOTIDE SEQUENCE [LARGE SCALE GENOMIC DNA]</scope>
</reference>
<keyword evidence="5 7" id="KW-0268">Exocytosis</keyword>
<evidence type="ECO:0000256" key="1">
    <source>
        <dbReference type="ARBA" id="ARBA00002660"/>
    </source>
</evidence>
<feature type="region of interest" description="Disordered" evidence="9">
    <location>
        <begin position="1"/>
        <end position="30"/>
    </location>
</feature>
<dbReference type="GO" id="GO:0006887">
    <property type="term" value="P:exocytosis"/>
    <property type="evidence" value="ECO:0007669"/>
    <property type="project" value="UniProtKB-KW"/>
</dbReference>
<evidence type="ECO:0000256" key="9">
    <source>
        <dbReference type="SAM" id="MobiDB-lite"/>
    </source>
</evidence>
<feature type="domain" description="Exocyst complex component EXOC2/Sec5 N-terminal" evidence="11">
    <location>
        <begin position="152"/>
        <end position="327"/>
    </location>
</feature>
<evidence type="ECO:0000313" key="12">
    <source>
        <dbReference type="EMBL" id="CAD2127863.1"/>
    </source>
</evidence>
<dbReference type="CDD" id="cd00603">
    <property type="entry name" value="IPT_PCSR"/>
    <property type="match status" value="1"/>
</dbReference>
<keyword evidence="8" id="KW-0175">Coiled coil</keyword>
<accession>A0A6V7TMG5</accession>
<proteinExistence type="inferred from homology"/>
<evidence type="ECO:0000256" key="6">
    <source>
        <dbReference type="ARBA" id="ARBA00022927"/>
    </source>
</evidence>
<comment type="function">
    <text evidence="1 7">Component of the exocyst complex involved in the docking of exocytic vesicles with fusion sites on the plasma membrane.</text>
</comment>
<dbReference type="InterPro" id="IPR013783">
    <property type="entry name" value="Ig-like_fold"/>
</dbReference>
<evidence type="ECO:0000259" key="10">
    <source>
        <dbReference type="Pfam" id="PF01833"/>
    </source>
</evidence>
<dbReference type="FunFam" id="2.60.40.10:FF:000196">
    <property type="entry name" value="Exocyst complex component 2"/>
    <property type="match status" value="1"/>
</dbReference>
<evidence type="ECO:0000259" key="11">
    <source>
        <dbReference type="Pfam" id="PF15469"/>
    </source>
</evidence>
<comment type="similarity">
    <text evidence="2 7">Belongs to the SEC5 family.</text>
</comment>
<dbReference type="Pfam" id="PF15469">
    <property type="entry name" value="Sec5"/>
    <property type="match status" value="1"/>
</dbReference>
<keyword evidence="6 7" id="KW-0653">Protein transport</keyword>